<feature type="coiled-coil region" evidence="4">
    <location>
        <begin position="86"/>
        <end position="134"/>
    </location>
</feature>
<dbReference type="Gene3D" id="2.60.120.40">
    <property type="match status" value="1"/>
</dbReference>
<sequence>MHLLKTITIISLTVFATLGTTSATEIPTSKEWNEFQAYVTDLSKQLNESKAVIKVLSKQIESMGNVVLNLEIGVLSKTLNDINIHLSENSERLNETNAVINNLKKELKETKGIAEKLKTELADTKEELLLKTSQDLAVTKDYFFNQLKDSKTDSDQELKIVNITINSLTKEMKGIYLNFENKSSALSSDLQVTADNFTQDLNALKTELTNITSDYTNELDTIKEYLINVESELKLKTEITSTTMIKFSELSTRLAAESKATCNASAKELQEKFKANKQELEEVKIKIGNLTTDLKARTSEIVDIGKIPASCSDLQEIGYKTNGLFSVMGNKSIETVYCNFQSKAKDIQKWIGSNDIKSMPTYFYVTRISPFSTTNTPIPFDLAKVNIGNAMELASGKFRAPRPGIYFFSFTGHAFFYQSVSELELAISLYLNGNRIGWAEVEEANTSDGQFSPLTLQSTIKLKAGDQIWLQIVSVSEGVVLFDRRNPYTHFTGWMLEEDIVASLSTNVSPSD</sequence>
<evidence type="ECO:0000259" key="6">
    <source>
        <dbReference type="PROSITE" id="PS50871"/>
    </source>
</evidence>
<evidence type="ECO:0000256" key="1">
    <source>
        <dbReference type="ARBA" id="ARBA00004613"/>
    </source>
</evidence>
<organism evidence="7 8">
    <name type="scientific">Daphnia galeata</name>
    <dbReference type="NCBI Taxonomy" id="27404"/>
    <lineage>
        <taxon>Eukaryota</taxon>
        <taxon>Metazoa</taxon>
        <taxon>Ecdysozoa</taxon>
        <taxon>Arthropoda</taxon>
        <taxon>Crustacea</taxon>
        <taxon>Branchiopoda</taxon>
        <taxon>Diplostraca</taxon>
        <taxon>Cladocera</taxon>
        <taxon>Anomopoda</taxon>
        <taxon>Daphniidae</taxon>
        <taxon>Daphnia</taxon>
    </lineage>
</organism>
<protein>
    <recommendedName>
        <fullName evidence="6">C1q domain-containing protein</fullName>
    </recommendedName>
</protein>
<dbReference type="Pfam" id="PF00386">
    <property type="entry name" value="C1q"/>
    <property type="match status" value="1"/>
</dbReference>
<evidence type="ECO:0000313" key="8">
    <source>
        <dbReference type="Proteomes" id="UP000789390"/>
    </source>
</evidence>
<gene>
    <name evidence="7" type="ORF">DGAL_LOCUS11233</name>
</gene>
<proteinExistence type="predicted"/>
<reference evidence="7" key="1">
    <citation type="submission" date="2021-11" db="EMBL/GenBank/DDBJ databases">
        <authorList>
            <person name="Schell T."/>
        </authorList>
    </citation>
    <scope>NUCLEOTIDE SEQUENCE</scope>
    <source>
        <strain evidence="7">M5</strain>
    </source>
</reference>
<keyword evidence="4" id="KW-0175">Coiled coil</keyword>
<evidence type="ECO:0000256" key="2">
    <source>
        <dbReference type="ARBA" id="ARBA00022525"/>
    </source>
</evidence>
<feature type="domain" description="C1q" evidence="6">
    <location>
        <begin position="356"/>
        <end position="502"/>
    </location>
</feature>
<dbReference type="GO" id="GO:0005615">
    <property type="term" value="C:extracellular space"/>
    <property type="evidence" value="ECO:0007669"/>
    <property type="project" value="TreeGrafter"/>
</dbReference>
<evidence type="ECO:0000313" key="7">
    <source>
        <dbReference type="EMBL" id="CAH0107894.1"/>
    </source>
</evidence>
<keyword evidence="8" id="KW-1185">Reference proteome</keyword>
<feature type="chain" id="PRO_5035188389" description="C1q domain-containing protein" evidence="5">
    <location>
        <begin position="24"/>
        <end position="512"/>
    </location>
</feature>
<accession>A0A8J2WLZ2</accession>
<dbReference type="PROSITE" id="PS50871">
    <property type="entry name" value="C1Q"/>
    <property type="match status" value="1"/>
</dbReference>
<evidence type="ECO:0000256" key="3">
    <source>
        <dbReference type="ARBA" id="ARBA00022729"/>
    </source>
</evidence>
<dbReference type="Proteomes" id="UP000789390">
    <property type="component" value="Unassembled WGS sequence"/>
</dbReference>
<dbReference type="SMART" id="SM00110">
    <property type="entry name" value="C1Q"/>
    <property type="match status" value="1"/>
</dbReference>
<comment type="caution">
    <text evidence="7">The sequence shown here is derived from an EMBL/GenBank/DDBJ whole genome shotgun (WGS) entry which is preliminary data.</text>
</comment>
<feature type="signal peptide" evidence="5">
    <location>
        <begin position="1"/>
        <end position="23"/>
    </location>
</feature>
<dbReference type="InterPro" id="IPR001073">
    <property type="entry name" value="C1q_dom"/>
</dbReference>
<dbReference type="PANTHER" id="PTHR22923:SF62">
    <property type="entry name" value="CVP18"/>
    <property type="match status" value="1"/>
</dbReference>
<dbReference type="PANTHER" id="PTHR22923">
    <property type="entry name" value="CEREBELLIN-RELATED"/>
    <property type="match status" value="1"/>
</dbReference>
<evidence type="ECO:0000256" key="5">
    <source>
        <dbReference type="SAM" id="SignalP"/>
    </source>
</evidence>
<dbReference type="AlphaFoldDB" id="A0A8J2WLZ2"/>
<name>A0A8J2WLZ2_9CRUS</name>
<keyword evidence="3 5" id="KW-0732">Signal</keyword>
<dbReference type="SUPFAM" id="SSF49842">
    <property type="entry name" value="TNF-like"/>
    <property type="match status" value="1"/>
</dbReference>
<keyword evidence="2" id="KW-0964">Secreted</keyword>
<dbReference type="InterPro" id="IPR050822">
    <property type="entry name" value="Cerebellin_Synaptic_Org"/>
</dbReference>
<evidence type="ECO:0000256" key="4">
    <source>
        <dbReference type="SAM" id="Coils"/>
    </source>
</evidence>
<dbReference type="OrthoDB" id="6149890at2759"/>
<comment type="subcellular location">
    <subcellularLocation>
        <location evidence="1">Secreted</location>
    </subcellularLocation>
</comment>
<dbReference type="InterPro" id="IPR008983">
    <property type="entry name" value="Tumour_necrosis_fac-like_dom"/>
</dbReference>
<dbReference type="EMBL" id="CAKKLH010000280">
    <property type="protein sequence ID" value="CAH0107894.1"/>
    <property type="molecule type" value="Genomic_DNA"/>
</dbReference>